<evidence type="ECO:0000313" key="3">
    <source>
        <dbReference type="EMBL" id="PLV22581.1"/>
    </source>
</evidence>
<comment type="caution">
    <text evidence="2">The sequence shown here is derived from an EMBL/GenBank/DDBJ whole genome shotgun (WGS) entry which is preliminary data.</text>
</comment>
<dbReference type="Pfam" id="PF20091">
    <property type="entry name" value="Abhydrolase_10"/>
    <property type="match status" value="1"/>
</dbReference>
<dbReference type="Proteomes" id="UP000234878">
    <property type="component" value="Unassembled WGS sequence"/>
</dbReference>
<accession>A0AAX0VTH2</accession>
<feature type="domain" description="Alpha/beta hydrolase" evidence="1">
    <location>
        <begin position="173"/>
        <end position="629"/>
    </location>
</feature>
<sequence>MMKHINWMVGVIGLSLSVTVNATVLEFNITHRGPVYDGKSFGSGGQYERIDGVARIAVDPHARAVKDVVDIGLVPTNEKGLVEFSTQVTILRPQRPTRATSTLLYEVVNRGSTIIFPMLNRDSVDAVDFDLSRPGDGFLMEQGYTLAWSGWQAGLGANQLSLQLPVIPEITGASREEIVFDNTEHSSRLKLTYPASSLDTSQATLSVRDKALSARRTLGRDAFRYISDTEIEIQRPKDADAGAIYEFIYTARAPMPTGLGFVATAEVVSFLRGSGGDKALELVGPIKNAVAIGVSQSGRYLRDFLYQGFNANDEGGKVFDGMIIHVAGAMRSYTNVRFAQPARFSRQHESHDYPGDQFPFAYSMTTDPVTGQRDSIQAKCEQSGTCPLIMHTDTSAEFWQNRASLVSTGFAGEALPVPENVRLYFFPGAPHYNLWARPVEHPKQCALPRNPLTVALPLRALLTRMVDWTAEGVPPPASAFPAGSHELVPASEVTFPKIPGISYNYAYNGLNHLDHTALPPKHGSRYAVLMPQVDRNGNSKGGIRIPYLAVPTATYWGWNPRSEGYGSGELCYTHGSMVKLPAKPIDGDDRQAISELYSDKVDYLAKLHTVSLELVRMGFLLSADVETVLDSAPEIE</sequence>
<gene>
    <name evidence="2" type="ORF">CXG49_17770</name>
    <name evidence="3" type="ORF">CXG53_18685</name>
</gene>
<keyword evidence="4" id="KW-1185">Reference proteome</keyword>
<dbReference type="EMBL" id="PJCP01000017">
    <property type="protein sequence ID" value="PLV22581.1"/>
    <property type="molecule type" value="Genomic_DNA"/>
</dbReference>
<evidence type="ECO:0000313" key="2">
    <source>
        <dbReference type="EMBL" id="PLV17831.1"/>
    </source>
</evidence>
<organism evidence="2 5">
    <name type="scientific">Pseudomonas guariconensis</name>
    <dbReference type="NCBI Taxonomy" id="1288410"/>
    <lineage>
        <taxon>Bacteria</taxon>
        <taxon>Pseudomonadati</taxon>
        <taxon>Pseudomonadota</taxon>
        <taxon>Gammaproteobacteria</taxon>
        <taxon>Pseudomonadales</taxon>
        <taxon>Pseudomonadaceae</taxon>
        <taxon>Pseudomonas</taxon>
    </lineage>
</organism>
<name>A0AAX0VTH2_9PSED</name>
<reference evidence="4 5" key="1">
    <citation type="submission" date="2017-12" db="EMBL/GenBank/DDBJ databases">
        <title>Detection of the carbapenemase gene blaVIM-5 in members of the Pseudomonas putida group isolated from polluted Nigerian wetlands.</title>
        <authorList>
            <person name="Adelowo O."/>
            <person name="Vollmers J."/>
            <person name="Maeusezahl I."/>
            <person name="Kaster A.-K."/>
            <person name="Mueller J.A."/>
        </authorList>
    </citation>
    <scope>NUCLEOTIDE SEQUENCE [LARGE SCALE GENOMIC DNA]</scope>
    <source>
        <strain evidence="3 4">MR119</strain>
        <strain evidence="2 5">MR144</strain>
    </source>
</reference>
<proteinExistence type="predicted"/>
<evidence type="ECO:0000313" key="4">
    <source>
        <dbReference type="Proteomes" id="UP000234839"/>
    </source>
</evidence>
<evidence type="ECO:0000313" key="5">
    <source>
        <dbReference type="Proteomes" id="UP000234878"/>
    </source>
</evidence>
<dbReference type="AlphaFoldDB" id="A0AAX0VTH2"/>
<protein>
    <recommendedName>
        <fullName evidence="1">Alpha/beta hydrolase domain-containing protein</fullName>
    </recommendedName>
</protein>
<dbReference type="InterPro" id="IPR045394">
    <property type="entry name" value="Abhydrolase_dom"/>
</dbReference>
<dbReference type="Proteomes" id="UP000234839">
    <property type="component" value="Unassembled WGS sequence"/>
</dbReference>
<evidence type="ECO:0000259" key="1">
    <source>
        <dbReference type="Pfam" id="PF20091"/>
    </source>
</evidence>
<dbReference type="RefSeq" id="WP_102082174.1">
    <property type="nucleotide sequence ID" value="NZ_PJCP01000017.1"/>
</dbReference>
<dbReference type="EMBL" id="PJCQ01000017">
    <property type="protein sequence ID" value="PLV17831.1"/>
    <property type="molecule type" value="Genomic_DNA"/>
</dbReference>